<feature type="transmembrane region" description="Helical" evidence="1">
    <location>
        <begin position="12"/>
        <end position="35"/>
    </location>
</feature>
<reference evidence="2 3" key="1">
    <citation type="submission" date="2019-06" db="EMBL/GenBank/DDBJ databases">
        <title>Thermomonas aquatica sp. nov., isolated from an industrial wastewater treatment plant.</title>
        <authorList>
            <person name="Jeon J.H."/>
            <person name="Park D.-S."/>
        </authorList>
    </citation>
    <scope>NUCLEOTIDE SEQUENCE [LARGE SCALE GENOMIC DNA]</scope>
    <source>
        <strain evidence="2 3">SY21</strain>
    </source>
</reference>
<name>A0A5B7ZSE1_9GAMM</name>
<evidence type="ECO:0000313" key="3">
    <source>
        <dbReference type="Proteomes" id="UP000308149"/>
    </source>
</evidence>
<evidence type="ECO:0000313" key="2">
    <source>
        <dbReference type="EMBL" id="QDA58091.1"/>
    </source>
</evidence>
<dbReference type="KEGG" id="thes:FHQ07_12615"/>
<evidence type="ECO:0000256" key="1">
    <source>
        <dbReference type="SAM" id="Phobius"/>
    </source>
</evidence>
<keyword evidence="3" id="KW-1185">Reference proteome</keyword>
<dbReference type="RefSeq" id="WP_139717222.1">
    <property type="nucleotide sequence ID" value="NZ_CP040871.1"/>
</dbReference>
<keyword evidence="1" id="KW-0472">Membrane</keyword>
<dbReference type="EMBL" id="CP040871">
    <property type="protein sequence ID" value="QDA58091.1"/>
    <property type="molecule type" value="Genomic_DNA"/>
</dbReference>
<dbReference type="AlphaFoldDB" id="A0A5B7ZSE1"/>
<keyword evidence="1" id="KW-1133">Transmembrane helix</keyword>
<organism evidence="2 3">
    <name type="scientific">Thermomonas aquatica</name>
    <dbReference type="NCBI Taxonomy" id="2202149"/>
    <lineage>
        <taxon>Bacteria</taxon>
        <taxon>Pseudomonadati</taxon>
        <taxon>Pseudomonadota</taxon>
        <taxon>Gammaproteobacteria</taxon>
        <taxon>Lysobacterales</taxon>
        <taxon>Lysobacteraceae</taxon>
        <taxon>Thermomonas</taxon>
    </lineage>
</organism>
<sequence>MSRIRQPRHMGFGLIELMIAMVLGLLVLGAAIAVFQSNQRTFNANEGQNRIQEGARAAYEMLSRDLRATGGTACSKQAIPDVEHANSADENNLMVTPITGTANEFTVVSADDASYQITAATTTTATLLPPSPLPAGWKLSSGFKENDKLVLCNATRMYVVTISGGGVNDATNTLTFSPATPVPIYQSGIAPEATVSAARFRSARWYLNGGSLYTSRNGVAQAVVPGVTAMNVSYRQLNGAAYTTTPSWPDVVAVRVNLTLRGQRTIGGDVRVDGSNFITRTTSNTTAIRIKVP</sequence>
<keyword evidence="1" id="KW-0812">Transmembrane</keyword>
<proteinExistence type="predicted"/>
<dbReference type="OrthoDB" id="5296662at2"/>
<protein>
    <recommendedName>
        <fullName evidence="4">Prepilin-type N-terminal cleavage/methylation domain-containing protein</fullName>
    </recommendedName>
</protein>
<gene>
    <name evidence="2" type="ORF">FHQ07_12615</name>
</gene>
<accession>A0A5B7ZSE1</accession>
<evidence type="ECO:0008006" key="4">
    <source>
        <dbReference type="Google" id="ProtNLM"/>
    </source>
</evidence>
<dbReference type="Proteomes" id="UP000308149">
    <property type="component" value="Chromosome"/>
</dbReference>